<evidence type="ECO:0000313" key="4">
    <source>
        <dbReference type="EMBL" id="AAO36242.1"/>
    </source>
</evidence>
<gene>
    <name evidence="4" type="ordered locus">CTC_01707</name>
</gene>
<dbReference type="GO" id="GO:0008483">
    <property type="term" value="F:transaminase activity"/>
    <property type="evidence" value="ECO:0007669"/>
    <property type="project" value="TreeGrafter"/>
</dbReference>
<evidence type="ECO:0000256" key="2">
    <source>
        <dbReference type="PIRSR" id="PIRSR000390-2"/>
    </source>
</evidence>
<evidence type="ECO:0000256" key="1">
    <source>
        <dbReference type="PIRSR" id="PIRSR000390-1"/>
    </source>
</evidence>
<dbReference type="Gene3D" id="3.40.640.10">
    <property type="entry name" value="Type I PLP-dependent aspartate aminotransferase-like (Major domain)"/>
    <property type="match status" value="1"/>
</dbReference>
<dbReference type="PANTHER" id="PTHR30244:SF34">
    <property type="entry name" value="DTDP-4-AMINO-4,6-DIDEOXYGALACTOSE TRANSAMINASE"/>
    <property type="match status" value="1"/>
</dbReference>
<dbReference type="PIRSF" id="PIRSF000390">
    <property type="entry name" value="PLP_StrS"/>
    <property type="match status" value="1"/>
</dbReference>
<proteinExistence type="inferred from homology"/>
<dbReference type="InterPro" id="IPR015424">
    <property type="entry name" value="PyrdxlP-dep_Trfase"/>
</dbReference>
<dbReference type="Proteomes" id="UP000001412">
    <property type="component" value="Chromosome"/>
</dbReference>
<feature type="modified residue" description="N6-(pyridoxal phosphate)lysine" evidence="2">
    <location>
        <position position="193"/>
    </location>
</feature>
<dbReference type="KEGG" id="ctc:CTC_01707"/>
<evidence type="ECO:0000256" key="3">
    <source>
        <dbReference type="RuleBase" id="RU004508"/>
    </source>
</evidence>
<dbReference type="PANTHER" id="PTHR30244">
    <property type="entry name" value="TRANSAMINASE"/>
    <property type="match status" value="1"/>
</dbReference>
<dbReference type="HOGENOM" id="CLU_033332_0_3_9"/>
<reference evidence="4 5" key="1">
    <citation type="journal article" date="2003" name="Proc. Natl. Acad. Sci. U.S.A.">
        <title>The genome sequence of Clostridium tetani, the causative agent of tetanus disease.</title>
        <authorList>
            <person name="Brueggemann H."/>
            <person name="Baumer S."/>
            <person name="Fricke W.F."/>
            <person name="Wiezer A."/>
            <person name="Liesegang H."/>
            <person name="Decker I."/>
            <person name="Herzberg C."/>
            <person name="Martinez-Arias R."/>
            <person name="Merkl R."/>
            <person name="Henne A."/>
            <person name="Gottschalk G."/>
        </authorList>
    </citation>
    <scope>NUCLEOTIDE SEQUENCE [LARGE SCALE GENOMIC DNA]</scope>
    <source>
        <strain evidence="5">Massachusetts / E88</strain>
    </source>
</reference>
<dbReference type="EMBL" id="AE015927">
    <property type="protein sequence ID" value="AAO36242.1"/>
    <property type="molecule type" value="Genomic_DNA"/>
</dbReference>
<dbReference type="InterPro" id="IPR015421">
    <property type="entry name" value="PyrdxlP-dep_Trfase_major"/>
</dbReference>
<sequence>MVWKRMVILMNYKKSIKDIIPHSKPYISENDKKYILNVMNSGMISSGEKVKEFEQQVSKYIGVKNGIATSSGTMSVVFSLKALDIKKGDEVIIPTYLCPCILEAVLAVEATPVLCDVDTEWILSKKTVEPHITTNTKAIIVPHICGISVKIEDLLEFGIPIIEDIAQAFGGMLNNRKIGTYGDFTVCSFGAIKCLTTGEGGMVLTNNDEMCEKIRKFKVFSPMSDIQAMLGISQLKMYDFFLERRKKIANMYLKEFSIFEGLCMSDDLKNRDMFFRFPLNLNFNEVKDAFLKKNVIVRQFIDFLLHRILKLDSKNYPNAEYFFKNTISIPIYPALTDYEVEYIIDTTKSIINEIKLYN</sequence>
<comment type="similarity">
    <text evidence="3">Belongs to the DegT/DnrJ/EryC1 family.</text>
</comment>
<dbReference type="OrthoDB" id="9810913at2"/>
<dbReference type="Gene3D" id="3.90.1150.10">
    <property type="entry name" value="Aspartate Aminotransferase, domain 1"/>
    <property type="match status" value="1"/>
</dbReference>
<dbReference type="AlphaFoldDB" id="Q893V0"/>
<keyword evidence="2 3" id="KW-0663">Pyridoxal phosphate</keyword>
<organism evidence="4 5">
    <name type="scientific">Clostridium tetani (strain Massachusetts / E88)</name>
    <dbReference type="NCBI Taxonomy" id="212717"/>
    <lineage>
        <taxon>Bacteria</taxon>
        <taxon>Bacillati</taxon>
        <taxon>Bacillota</taxon>
        <taxon>Clostridia</taxon>
        <taxon>Eubacteriales</taxon>
        <taxon>Clostridiaceae</taxon>
        <taxon>Clostridium</taxon>
    </lineage>
</organism>
<accession>Q893V0</accession>
<dbReference type="GO" id="GO:0030170">
    <property type="term" value="F:pyridoxal phosphate binding"/>
    <property type="evidence" value="ECO:0007669"/>
    <property type="project" value="TreeGrafter"/>
</dbReference>
<dbReference type="InterPro" id="IPR000653">
    <property type="entry name" value="DegT/StrS_aminotransferase"/>
</dbReference>
<dbReference type="SUPFAM" id="SSF53383">
    <property type="entry name" value="PLP-dependent transferases"/>
    <property type="match status" value="1"/>
</dbReference>
<name>Q893V0_CLOTE</name>
<evidence type="ECO:0000313" key="5">
    <source>
        <dbReference type="Proteomes" id="UP000001412"/>
    </source>
</evidence>
<feature type="active site" description="Proton acceptor" evidence="1">
    <location>
        <position position="193"/>
    </location>
</feature>
<dbReference type="STRING" id="212717.CTC_01707"/>
<dbReference type="GO" id="GO:0000271">
    <property type="term" value="P:polysaccharide biosynthetic process"/>
    <property type="evidence" value="ECO:0007669"/>
    <property type="project" value="TreeGrafter"/>
</dbReference>
<protein>
    <submittedName>
        <fullName evidence="4">Putative perosamine synthetase</fullName>
    </submittedName>
</protein>
<keyword evidence="5" id="KW-1185">Reference proteome</keyword>
<dbReference type="InterPro" id="IPR015422">
    <property type="entry name" value="PyrdxlP-dep_Trfase_small"/>
</dbReference>
<dbReference type="Pfam" id="PF01041">
    <property type="entry name" value="DegT_DnrJ_EryC1"/>
    <property type="match status" value="1"/>
</dbReference>